<dbReference type="Gene3D" id="1.10.287.1490">
    <property type="match status" value="1"/>
</dbReference>
<feature type="compositionally biased region" description="Polar residues" evidence="7">
    <location>
        <begin position="246"/>
        <end position="260"/>
    </location>
</feature>
<keyword evidence="10" id="KW-1185">Reference proteome</keyword>
<evidence type="ECO:0000256" key="4">
    <source>
        <dbReference type="ARBA" id="ARBA00023054"/>
    </source>
</evidence>
<feature type="compositionally biased region" description="Low complexity" evidence="7">
    <location>
        <begin position="50"/>
        <end position="73"/>
    </location>
</feature>
<dbReference type="PANTHER" id="PTHR23157">
    <property type="entry name" value="GRIP AND COILED-COIL DOMAIN-CONTAINING PROTEIN 1"/>
    <property type="match status" value="1"/>
</dbReference>
<feature type="domain" description="GRIP" evidence="8">
    <location>
        <begin position="934"/>
        <end position="984"/>
    </location>
</feature>
<evidence type="ECO:0000256" key="2">
    <source>
        <dbReference type="ARBA" id="ARBA00004496"/>
    </source>
</evidence>
<proteinExistence type="predicted"/>
<evidence type="ECO:0000259" key="8">
    <source>
        <dbReference type="PROSITE" id="PS50913"/>
    </source>
</evidence>
<dbReference type="Proteomes" id="UP001153069">
    <property type="component" value="Unassembled WGS sequence"/>
</dbReference>
<dbReference type="InterPro" id="IPR000237">
    <property type="entry name" value="GRIP_dom"/>
</dbReference>
<feature type="compositionally biased region" description="Basic and acidic residues" evidence="7">
    <location>
        <begin position="456"/>
        <end position="485"/>
    </location>
</feature>
<feature type="region of interest" description="Disordered" evidence="7">
    <location>
        <begin position="832"/>
        <end position="857"/>
    </location>
</feature>
<feature type="coiled-coil region" evidence="6">
    <location>
        <begin position="370"/>
        <end position="397"/>
    </location>
</feature>
<name>A0A9N8EGJ7_9STRA</name>
<reference evidence="9" key="1">
    <citation type="submission" date="2020-06" db="EMBL/GenBank/DDBJ databases">
        <authorList>
            <consortium name="Plant Systems Biology data submission"/>
        </authorList>
    </citation>
    <scope>NUCLEOTIDE SEQUENCE</scope>
    <source>
        <strain evidence="9">D6</strain>
    </source>
</reference>
<dbReference type="Gene3D" id="1.10.220.60">
    <property type="entry name" value="GRIP domain"/>
    <property type="match status" value="1"/>
</dbReference>
<feature type="compositionally biased region" description="Basic and acidic residues" evidence="7">
    <location>
        <begin position="98"/>
        <end position="107"/>
    </location>
</feature>
<keyword evidence="3" id="KW-0963">Cytoplasm</keyword>
<feature type="compositionally biased region" description="Polar residues" evidence="7">
    <location>
        <begin position="777"/>
        <end position="797"/>
    </location>
</feature>
<comment type="subcellular location">
    <subcellularLocation>
        <location evidence="2">Cytoplasm</location>
    </subcellularLocation>
    <subcellularLocation>
        <location evidence="1">Endomembrane system</location>
        <topology evidence="1">Peripheral membrane protein</topology>
    </subcellularLocation>
</comment>
<feature type="compositionally biased region" description="Pro residues" evidence="7">
    <location>
        <begin position="74"/>
        <end position="85"/>
    </location>
</feature>
<sequence length="1007" mass="110732">MWGSSFADLAKKAQALQEQASSMTSGELFNLDAMQSTKPGEGAEKHDDNTATSPTTSTSTTLSFTLPTLSETASPPPPPKQPPPEAKGKLIVPSKKSPKADAKKTQAEDTPQPLLVLTPTDSADQPETDIAEPSQDVEPTTEKENNNNTPEAQEKDPVEEEQEETKQTVDIAQLDHDTTVTSTGSNHVHEIEQQDNEPKANEEVKEEIQDTQKEIQNEQQSETPETIRASLEATPEAVENHDHEQNLQMPPTEQDTSNDNTDAKDPEMTQKEIPLPDSHTDEKEATNESQENSQDVLGEGSNIAPSEKADEATPQAESKVNDGTNDTANVEIDSKEPTQLSPAENTEMATEATTPSMAPAPAGPDAELVKQQFAAQLQRLQASFEEERKEIKLEHQKNLDAALASKDQEMAQVQGKLKEKDTKVRELLRIKEGNELRLDSLKREVEGTKALLSQRHTDVEKFNETNKHEREETDKKIRSMELDHGKTKKELKRVEDELAKTKKELGATNDDFNALKARVKTVAGELKDRRAEVRDLNNKIEELEQANEKLEENISSLGSQISDRDRSGTEKDEEVSELRSTIESLQRQLADSGKKMKAQEGTFENNLASYKRKAQNSLSVANARAAAAIQAKEEAELEARAARSTADSMMAKAMTAESNGKKAIMEAKEYYKEMEEAKIKAEADVKLNQDELCKAKTSLAEMTKQLEALATEKDGLVEEHRRKSRENEVERTKVSNLQQELEQARLSANRLSEDVKKLRQQLQRVESKAATDARAAQSVSAVDEPTSTASAQTAAEDTTSKATIMMLQEQLREKNQSIEELKELLENSLADEKAQGPNGGTGSPPSPQHTNGGKENGAPLFYAIEKQAELNTARNEINRLASLYSDVQSEKFEAQEALQAALRELDEEKAKSQRYEKLSAAPGGTVGGDDVSAATSGRTNVEYLKNIMMSFLNAKTLTEKKALIPVIGAVLCLTPDEQANAIKNVESAGSIEGFGSALFETFGSRVR</sequence>
<evidence type="ECO:0000256" key="3">
    <source>
        <dbReference type="ARBA" id="ARBA00022490"/>
    </source>
</evidence>
<evidence type="ECO:0000256" key="1">
    <source>
        <dbReference type="ARBA" id="ARBA00004184"/>
    </source>
</evidence>
<dbReference type="SMART" id="SM00755">
    <property type="entry name" value="Grip"/>
    <property type="match status" value="1"/>
</dbReference>
<keyword evidence="4 6" id="KW-0175">Coiled coil</keyword>
<feature type="compositionally biased region" description="Polar residues" evidence="7">
    <location>
        <begin position="315"/>
        <end position="328"/>
    </location>
</feature>
<feature type="region of interest" description="Disordered" evidence="7">
    <location>
        <begin position="551"/>
        <end position="581"/>
    </location>
</feature>
<evidence type="ECO:0000313" key="10">
    <source>
        <dbReference type="Proteomes" id="UP001153069"/>
    </source>
</evidence>
<feature type="compositionally biased region" description="Polar residues" evidence="7">
    <location>
        <begin position="21"/>
        <end position="38"/>
    </location>
</feature>
<dbReference type="PANTHER" id="PTHR23157:SF25">
    <property type="entry name" value="GRIP AND COILED-COIL DOMAIN-CONTAINING PROTEIN 1"/>
    <property type="match status" value="1"/>
</dbReference>
<accession>A0A9N8EGJ7</accession>
<feature type="compositionally biased region" description="Basic and acidic residues" evidence="7">
    <location>
        <begin position="187"/>
        <end position="216"/>
    </location>
</feature>
<dbReference type="Pfam" id="PF01465">
    <property type="entry name" value="GRIP"/>
    <property type="match status" value="1"/>
</dbReference>
<dbReference type="EMBL" id="CAICTM010000959">
    <property type="protein sequence ID" value="CAB9518759.1"/>
    <property type="molecule type" value="Genomic_DNA"/>
</dbReference>
<feature type="region of interest" description="Disordered" evidence="7">
    <location>
        <begin position="456"/>
        <end position="488"/>
    </location>
</feature>
<evidence type="ECO:0000256" key="6">
    <source>
        <dbReference type="SAM" id="Coils"/>
    </source>
</evidence>
<feature type="region of interest" description="Disordered" evidence="7">
    <location>
        <begin position="766"/>
        <end position="797"/>
    </location>
</feature>
<evidence type="ECO:0000313" key="9">
    <source>
        <dbReference type="EMBL" id="CAB9518759.1"/>
    </source>
</evidence>
<dbReference type="GO" id="GO:0005794">
    <property type="term" value="C:Golgi apparatus"/>
    <property type="evidence" value="ECO:0007669"/>
    <property type="project" value="TreeGrafter"/>
</dbReference>
<feature type="compositionally biased region" description="Basic and acidic residues" evidence="7">
    <location>
        <begin position="261"/>
        <end position="270"/>
    </location>
</feature>
<protein>
    <submittedName>
        <fullName evidence="9">GRIP domain</fullName>
    </submittedName>
</protein>
<dbReference type="InterPro" id="IPR051952">
    <property type="entry name" value="Golgi-autophagy_related"/>
</dbReference>
<keyword evidence="5" id="KW-0472">Membrane</keyword>
<evidence type="ECO:0000256" key="7">
    <source>
        <dbReference type="SAM" id="MobiDB-lite"/>
    </source>
</evidence>
<feature type="compositionally biased region" description="Low complexity" evidence="7">
    <location>
        <begin position="343"/>
        <end position="354"/>
    </location>
</feature>
<feature type="coiled-coil region" evidence="6">
    <location>
        <begin position="863"/>
        <end position="918"/>
    </location>
</feature>
<dbReference type="PROSITE" id="PS50913">
    <property type="entry name" value="GRIP"/>
    <property type="match status" value="1"/>
</dbReference>
<dbReference type="AlphaFoldDB" id="A0A9N8EGJ7"/>
<dbReference type="OrthoDB" id="1926336at2759"/>
<comment type="caution">
    <text evidence="9">The sequence shown here is derived from an EMBL/GenBank/DDBJ whole genome shotgun (WGS) entry which is preliminary data.</text>
</comment>
<gene>
    <name evidence="9" type="ORF">SEMRO_961_G225040.1</name>
</gene>
<evidence type="ECO:0000256" key="5">
    <source>
        <dbReference type="ARBA" id="ARBA00023136"/>
    </source>
</evidence>
<feature type="region of interest" description="Disordered" evidence="7">
    <location>
        <begin position="1"/>
        <end position="368"/>
    </location>
</feature>
<organism evidence="9 10">
    <name type="scientific">Seminavis robusta</name>
    <dbReference type="NCBI Taxonomy" id="568900"/>
    <lineage>
        <taxon>Eukaryota</taxon>
        <taxon>Sar</taxon>
        <taxon>Stramenopiles</taxon>
        <taxon>Ochrophyta</taxon>
        <taxon>Bacillariophyta</taxon>
        <taxon>Bacillariophyceae</taxon>
        <taxon>Bacillariophycidae</taxon>
        <taxon>Naviculales</taxon>
        <taxon>Naviculaceae</taxon>
        <taxon>Seminavis</taxon>
    </lineage>
</organism>